<dbReference type="Pfam" id="PF02518">
    <property type="entry name" value="HATPase_c"/>
    <property type="match status" value="1"/>
</dbReference>
<dbReference type="PANTHER" id="PTHR43065">
    <property type="entry name" value="SENSOR HISTIDINE KINASE"/>
    <property type="match status" value="1"/>
</dbReference>
<dbReference type="Proteomes" id="UP000235916">
    <property type="component" value="Unassembled WGS sequence"/>
</dbReference>
<evidence type="ECO:0000256" key="4">
    <source>
        <dbReference type="ARBA" id="ARBA00022741"/>
    </source>
</evidence>
<evidence type="ECO:0000256" key="2">
    <source>
        <dbReference type="ARBA" id="ARBA00012438"/>
    </source>
</evidence>
<dbReference type="GO" id="GO:0004673">
    <property type="term" value="F:protein histidine kinase activity"/>
    <property type="evidence" value="ECO:0007669"/>
    <property type="project" value="UniProtKB-EC"/>
</dbReference>
<dbReference type="InterPro" id="IPR036890">
    <property type="entry name" value="HATPase_C_sf"/>
</dbReference>
<evidence type="ECO:0000256" key="1">
    <source>
        <dbReference type="ARBA" id="ARBA00000085"/>
    </source>
</evidence>
<feature type="domain" description="Histidine kinase" evidence="8">
    <location>
        <begin position="205"/>
        <end position="421"/>
    </location>
</feature>
<evidence type="ECO:0000259" key="8">
    <source>
        <dbReference type="PROSITE" id="PS50109"/>
    </source>
</evidence>
<evidence type="ECO:0000256" key="7">
    <source>
        <dbReference type="ARBA" id="ARBA00023012"/>
    </source>
</evidence>
<dbReference type="Gene3D" id="3.30.565.10">
    <property type="entry name" value="Histidine kinase-like ATPase, C-terminal domain"/>
    <property type="match status" value="1"/>
</dbReference>
<keyword evidence="7" id="KW-0902">Two-component regulatory system</keyword>
<keyword evidence="5" id="KW-0418">Kinase</keyword>
<reference evidence="9 10" key="1">
    <citation type="submission" date="2018-01" db="EMBL/GenBank/DDBJ databases">
        <title>Draft genome sequence of Paucibacter aquatile CR182 isolated from freshwater of the Nakdong River.</title>
        <authorList>
            <person name="Choi A."/>
            <person name="Chung E.J."/>
        </authorList>
    </citation>
    <scope>NUCLEOTIDE SEQUENCE [LARGE SCALE GENOMIC DNA]</scope>
    <source>
        <strain evidence="9 10">CR182</strain>
    </source>
</reference>
<keyword evidence="4" id="KW-0547">Nucleotide-binding</keyword>
<sequence>MGSEHPPLSPAQLQLRRSQQLRGQVLLAALLLALGAAGLVWQQGSPRWQVLIVLAQLAVARWGWLALGRLQLPAPALDQPQGNPALQADLQQKLSLLEGELEHVPVALLRISGEQVTALNVRARRLLAPGGALEREALLAQLREARGEAGRELLSVATERGQERWLLAGNRLSLGGVEARLLALLPLESELEAETLKAWRQLVHVLTHEIMNSLTPIASLSRSAREMLGDPEAGPDLNLALDTIARRAASLAAFVGHYRSISELPAPQAEVLQLSELFARLEQLVAADWRARGGEASFTVEPESLSLRADPGQLEQALLNLIKNAAQATAGVPQPRLQVRARLVRGGRLALEVRDNGPGVPAGLENDIFLPFFSTRSATQAREDGSHGIGLALVRKLIHGMGGTVRYVKPVTGGACFVLSF</sequence>
<keyword evidence="3" id="KW-0808">Transferase</keyword>
<evidence type="ECO:0000256" key="5">
    <source>
        <dbReference type="ARBA" id="ARBA00022777"/>
    </source>
</evidence>
<dbReference type="RefSeq" id="WP_102766078.1">
    <property type="nucleotide sequence ID" value="NZ_POSP01000001.1"/>
</dbReference>
<evidence type="ECO:0000313" key="10">
    <source>
        <dbReference type="Proteomes" id="UP000235916"/>
    </source>
</evidence>
<dbReference type="PANTHER" id="PTHR43065:SF46">
    <property type="entry name" value="C4-DICARBOXYLATE TRANSPORT SENSOR PROTEIN DCTB"/>
    <property type="match status" value="1"/>
</dbReference>
<dbReference type="GO" id="GO:0005524">
    <property type="term" value="F:ATP binding"/>
    <property type="evidence" value="ECO:0007669"/>
    <property type="project" value="UniProtKB-KW"/>
</dbReference>
<evidence type="ECO:0000256" key="3">
    <source>
        <dbReference type="ARBA" id="ARBA00022679"/>
    </source>
</evidence>
<proteinExistence type="predicted"/>
<comment type="caution">
    <text evidence="9">The sequence shown here is derived from an EMBL/GenBank/DDBJ whole genome shotgun (WGS) entry which is preliminary data.</text>
</comment>
<dbReference type="InterPro" id="IPR003594">
    <property type="entry name" value="HATPase_dom"/>
</dbReference>
<comment type="catalytic activity">
    <reaction evidence="1">
        <text>ATP + protein L-histidine = ADP + protein N-phospho-L-histidine.</text>
        <dbReference type="EC" id="2.7.13.3"/>
    </reaction>
</comment>
<keyword evidence="6 9" id="KW-0067">ATP-binding</keyword>
<organism evidence="9 10">
    <name type="scientific">Kinneretia aquatilis</name>
    <dbReference type="NCBI Taxonomy" id="2070761"/>
    <lineage>
        <taxon>Bacteria</taxon>
        <taxon>Pseudomonadati</taxon>
        <taxon>Pseudomonadota</taxon>
        <taxon>Betaproteobacteria</taxon>
        <taxon>Burkholderiales</taxon>
        <taxon>Sphaerotilaceae</taxon>
        <taxon>Roseateles</taxon>
    </lineage>
</organism>
<dbReference type="EMBL" id="POSP01000001">
    <property type="protein sequence ID" value="PND39944.1"/>
    <property type="molecule type" value="Genomic_DNA"/>
</dbReference>
<name>A0A2N8L2L0_9BURK</name>
<dbReference type="EC" id="2.7.13.3" evidence="2"/>
<accession>A0A2N8L2L0</accession>
<dbReference type="SMART" id="SM00387">
    <property type="entry name" value="HATPase_c"/>
    <property type="match status" value="1"/>
</dbReference>
<dbReference type="GO" id="GO:0000160">
    <property type="term" value="P:phosphorelay signal transduction system"/>
    <property type="evidence" value="ECO:0007669"/>
    <property type="project" value="UniProtKB-KW"/>
</dbReference>
<keyword evidence="10" id="KW-1185">Reference proteome</keyword>
<dbReference type="AlphaFoldDB" id="A0A2N8L2L0"/>
<dbReference type="PRINTS" id="PR00344">
    <property type="entry name" value="BCTRLSENSOR"/>
</dbReference>
<dbReference type="OrthoDB" id="1931120at2"/>
<protein>
    <recommendedName>
        <fullName evidence="2">histidine kinase</fullName>
        <ecNumber evidence="2">2.7.13.3</ecNumber>
    </recommendedName>
</protein>
<dbReference type="InterPro" id="IPR004358">
    <property type="entry name" value="Sig_transdc_His_kin-like_C"/>
</dbReference>
<dbReference type="SUPFAM" id="SSF55874">
    <property type="entry name" value="ATPase domain of HSP90 chaperone/DNA topoisomerase II/histidine kinase"/>
    <property type="match status" value="1"/>
</dbReference>
<evidence type="ECO:0000313" key="9">
    <source>
        <dbReference type="EMBL" id="PND39944.1"/>
    </source>
</evidence>
<evidence type="ECO:0000256" key="6">
    <source>
        <dbReference type="ARBA" id="ARBA00022840"/>
    </source>
</evidence>
<dbReference type="InterPro" id="IPR005467">
    <property type="entry name" value="His_kinase_dom"/>
</dbReference>
<dbReference type="PROSITE" id="PS50109">
    <property type="entry name" value="HIS_KIN"/>
    <property type="match status" value="1"/>
</dbReference>
<gene>
    <name evidence="9" type="ORF">C1O66_00625</name>
</gene>